<dbReference type="Pfam" id="PF01738">
    <property type="entry name" value="DLH"/>
    <property type="match status" value="1"/>
</dbReference>
<proteinExistence type="inferred from homology"/>
<protein>
    <submittedName>
        <fullName evidence="3">Dienelactone hydrolase family protein</fullName>
    </submittedName>
</protein>
<dbReference type="EMBL" id="DVLP01000293">
    <property type="protein sequence ID" value="HIT75881.1"/>
    <property type="molecule type" value="Genomic_DNA"/>
</dbReference>
<evidence type="ECO:0000313" key="4">
    <source>
        <dbReference type="Proteomes" id="UP000886842"/>
    </source>
</evidence>
<organism evidence="3 4">
    <name type="scientific">Candidatus Avipropionibacterium avicola</name>
    <dbReference type="NCBI Taxonomy" id="2840701"/>
    <lineage>
        <taxon>Bacteria</taxon>
        <taxon>Bacillati</taxon>
        <taxon>Actinomycetota</taxon>
        <taxon>Actinomycetes</taxon>
        <taxon>Propionibacteriales</taxon>
        <taxon>Propionibacteriaceae</taxon>
        <taxon>Propionibacteriaceae incertae sedis</taxon>
        <taxon>Candidatus Avipropionibacterium</taxon>
    </lineage>
</organism>
<dbReference type="Proteomes" id="UP000886842">
    <property type="component" value="Unassembled WGS sequence"/>
</dbReference>
<reference evidence="3" key="1">
    <citation type="submission" date="2020-10" db="EMBL/GenBank/DDBJ databases">
        <authorList>
            <person name="Gilroy R."/>
        </authorList>
    </citation>
    <scope>NUCLEOTIDE SEQUENCE</scope>
    <source>
        <strain evidence="3">ChiGjej1B1-24693</strain>
    </source>
</reference>
<evidence type="ECO:0000256" key="1">
    <source>
        <dbReference type="ARBA" id="ARBA00008645"/>
    </source>
</evidence>
<dbReference type="AlphaFoldDB" id="A0A9D1GXX8"/>
<comment type="similarity">
    <text evidence="1">Belongs to the AB hydrolase superfamily.</text>
</comment>
<sequence>MHDLQTLHRDGPPALPVEQWQAARPQVLRRWHEALGPLPELIEPEHDVVGVVDEVDHQRIHLRFRTSDRDCVPALLLVPSGPRSGLGIMALHPTNAAGKADVATADGRPGRRYGLDLVRRGHVVLAPDTITAGDRIAPGAKPYHTEAFVADHPGVSPVAKMLADHRQGVSLLASWSGVDPHRIGVIGHSLGGYNSWFLAGIDDRIRAVVSSCGFASFAGDPERHRWGRRDWFSHFPLLSDDLDRGRVPFEFHEVMALVAPKPLFNWLATGDRIFPNWVESTRALEQVHRLYESLGAADRFVTWLGHGAHDFPAPVSAVAYRFLEEHLAD</sequence>
<reference evidence="3" key="2">
    <citation type="journal article" date="2021" name="PeerJ">
        <title>Extensive microbial diversity within the chicken gut microbiome revealed by metagenomics and culture.</title>
        <authorList>
            <person name="Gilroy R."/>
            <person name="Ravi A."/>
            <person name="Getino M."/>
            <person name="Pursley I."/>
            <person name="Horton D.L."/>
            <person name="Alikhan N.F."/>
            <person name="Baker D."/>
            <person name="Gharbi K."/>
            <person name="Hall N."/>
            <person name="Watson M."/>
            <person name="Adriaenssens E.M."/>
            <person name="Foster-Nyarko E."/>
            <person name="Jarju S."/>
            <person name="Secka A."/>
            <person name="Antonio M."/>
            <person name="Oren A."/>
            <person name="Chaudhuri R.R."/>
            <person name="La Ragione R."/>
            <person name="Hildebrand F."/>
            <person name="Pallen M.J."/>
        </authorList>
    </citation>
    <scope>NUCLEOTIDE SEQUENCE</scope>
    <source>
        <strain evidence="3">ChiGjej1B1-24693</strain>
    </source>
</reference>
<name>A0A9D1GXX8_9ACTN</name>
<accession>A0A9D1GXX8</accession>
<evidence type="ECO:0000313" key="3">
    <source>
        <dbReference type="EMBL" id="HIT75881.1"/>
    </source>
</evidence>
<dbReference type="PANTHER" id="PTHR22946:SF0">
    <property type="entry name" value="DIENELACTONE HYDROLASE DOMAIN-CONTAINING PROTEIN"/>
    <property type="match status" value="1"/>
</dbReference>
<dbReference type="Gene3D" id="3.40.50.1820">
    <property type="entry name" value="alpha/beta hydrolase"/>
    <property type="match status" value="1"/>
</dbReference>
<dbReference type="SUPFAM" id="SSF53474">
    <property type="entry name" value="alpha/beta-Hydrolases"/>
    <property type="match status" value="1"/>
</dbReference>
<dbReference type="GO" id="GO:0016787">
    <property type="term" value="F:hydrolase activity"/>
    <property type="evidence" value="ECO:0007669"/>
    <property type="project" value="UniProtKB-KW"/>
</dbReference>
<dbReference type="PANTHER" id="PTHR22946">
    <property type="entry name" value="DIENELACTONE HYDROLASE DOMAIN-CONTAINING PROTEIN-RELATED"/>
    <property type="match status" value="1"/>
</dbReference>
<dbReference type="InterPro" id="IPR029058">
    <property type="entry name" value="AB_hydrolase_fold"/>
</dbReference>
<keyword evidence="3" id="KW-0378">Hydrolase</keyword>
<gene>
    <name evidence="3" type="ORF">IAA98_09865</name>
</gene>
<dbReference type="InterPro" id="IPR050261">
    <property type="entry name" value="FrsA_esterase"/>
</dbReference>
<feature type="domain" description="Dienelactone hydrolase" evidence="2">
    <location>
        <begin position="117"/>
        <end position="213"/>
    </location>
</feature>
<dbReference type="InterPro" id="IPR002925">
    <property type="entry name" value="Dienelactn_hydro"/>
</dbReference>
<evidence type="ECO:0000259" key="2">
    <source>
        <dbReference type="Pfam" id="PF01738"/>
    </source>
</evidence>
<comment type="caution">
    <text evidence="3">The sequence shown here is derived from an EMBL/GenBank/DDBJ whole genome shotgun (WGS) entry which is preliminary data.</text>
</comment>